<proteinExistence type="predicted"/>
<gene>
    <name evidence="1" type="ORF">ACFSUC_02065</name>
</gene>
<reference evidence="2" key="1">
    <citation type="journal article" date="2019" name="Int. J. Syst. Evol. Microbiol.">
        <title>The Global Catalogue of Microorganisms (GCM) 10K type strain sequencing project: providing services to taxonomists for standard genome sequencing and annotation.</title>
        <authorList>
            <consortium name="The Broad Institute Genomics Platform"/>
            <consortium name="The Broad Institute Genome Sequencing Center for Infectious Disease"/>
            <person name="Wu L."/>
            <person name="Ma J."/>
        </authorList>
    </citation>
    <scope>NUCLEOTIDE SEQUENCE [LARGE SCALE GENOMIC DNA]</scope>
    <source>
        <strain evidence="2">KCTC 33676</strain>
    </source>
</reference>
<keyword evidence="2" id="KW-1185">Reference proteome</keyword>
<dbReference type="Pfam" id="PF01136">
    <property type="entry name" value="Peptidase_U32"/>
    <property type="match status" value="1"/>
</dbReference>
<organism evidence="1 2">
    <name type="scientific">Marinicrinis sediminis</name>
    <dbReference type="NCBI Taxonomy" id="1652465"/>
    <lineage>
        <taxon>Bacteria</taxon>
        <taxon>Bacillati</taxon>
        <taxon>Bacillota</taxon>
        <taxon>Bacilli</taxon>
        <taxon>Bacillales</taxon>
        <taxon>Paenibacillaceae</taxon>
    </lineage>
</organism>
<dbReference type="InterPro" id="IPR051454">
    <property type="entry name" value="RNA/ubiquinone_mod_enzymes"/>
</dbReference>
<dbReference type="Proteomes" id="UP001597497">
    <property type="component" value="Unassembled WGS sequence"/>
</dbReference>
<sequence>MRKKPELLATADSLTQIDEVIQAGADAVNIGENRFGMRMPGNFRMEDMQAGIARIHQGGARAYISVNQIFSNDMLEDVKAYVANLHQWGADALVFGDPAILMILKELSIEMDLHWNTEMTATNYATAKYWQSKGASRVILARELNLEEIHEVKRMLPDMDVQVQIHGMTNMYHSKRNLLQNYMAHQGKEASLSEFGQERGLYLIEEERQELHVPVFEDEGGTHMMSPDDICLMEALDELFEVDLDSVKIDGLLKTPAYHVATVESYRAAIDAYYANPEAYVLQPEWIARIQALQDPNRELTFGFLFKEQVY</sequence>
<dbReference type="PANTHER" id="PTHR30217">
    <property type="entry name" value="PEPTIDASE U32 FAMILY"/>
    <property type="match status" value="1"/>
</dbReference>
<dbReference type="PANTHER" id="PTHR30217:SF7">
    <property type="entry name" value="TRNA HYDROXYLATION PROTEIN P2"/>
    <property type="match status" value="1"/>
</dbReference>
<dbReference type="EMBL" id="JBHUMM010000002">
    <property type="protein sequence ID" value="MFD2670390.1"/>
    <property type="molecule type" value="Genomic_DNA"/>
</dbReference>
<comment type="caution">
    <text evidence="1">The sequence shown here is derived from an EMBL/GenBank/DDBJ whole genome shotgun (WGS) entry which is preliminary data.</text>
</comment>
<evidence type="ECO:0000313" key="2">
    <source>
        <dbReference type="Proteomes" id="UP001597497"/>
    </source>
</evidence>
<name>A0ABW5R5R8_9BACL</name>
<evidence type="ECO:0000313" key="1">
    <source>
        <dbReference type="EMBL" id="MFD2670390.1"/>
    </source>
</evidence>
<protein>
    <submittedName>
        <fullName evidence="1">Peptidase U32 family protein</fullName>
    </submittedName>
</protein>
<dbReference type="InterPro" id="IPR001539">
    <property type="entry name" value="Peptidase_U32"/>
</dbReference>
<accession>A0ABW5R5R8</accession>
<dbReference type="RefSeq" id="WP_379927773.1">
    <property type="nucleotide sequence ID" value="NZ_JBHUMM010000002.1"/>
</dbReference>